<dbReference type="RefSeq" id="WP_285456534.1">
    <property type="nucleotide sequence ID" value="NZ_CP127173.1"/>
</dbReference>
<evidence type="ECO:0000313" key="2">
    <source>
        <dbReference type="Proteomes" id="UP001227101"/>
    </source>
</evidence>
<reference evidence="1 2" key="1">
    <citation type="submission" date="2023-06" db="EMBL/GenBank/DDBJ databases">
        <authorList>
            <person name="Oyuntsetseg B."/>
            <person name="Kim S.B."/>
        </authorList>
    </citation>
    <scope>NUCLEOTIDE SEQUENCE [LARGE SCALE GENOMIC DNA]</scope>
    <source>
        <strain evidence="1 2">2-2</strain>
    </source>
</reference>
<dbReference type="EMBL" id="CP127173">
    <property type="protein sequence ID" value="WIV59076.1"/>
    <property type="molecule type" value="Genomic_DNA"/>
</dbReference>
<gene>
    <name evidence="1" type="ORF">QP939_10795</name>
</gene>
<organism evidence="1 2">
    <name type="scientific">Amycolatopsis nalaikhensis</name>
    <dbReference type="NCBI Taxonomy" id="715472"/>
    <lineage>
        <taxon>Bacteria</taxon>
        <taxon>Bacillati</taxon>
        <taxon>Actinomycetota</taxon>
        <taxon>Actinomycetes</taxon>
        <taxon>Pseudonocardiales</taxon>
        <taxon>Pseudonocardiaceae</taxon>
        <taxon>Amycolatopsis</taxon>
    </lineage>
</organism>
<protein>
    <submittedName>
        <fullName evidence="1">Uncharacterized protein</fullName>
    </submittedName>
</protein>
<keyword evidence="2" id="KW-1185">Reference proteome</keyword>
<sequence>MAYVTLPTFVGFTTRSGPKRATFAQNARRLYENPEKGAFDFYLRAVNAIRAGRAKDADETAMASLVDQANIKSRAHFAAVSEGWLAYLGRRRPELVDVGRSRWGYGAFEIGISPHLAIKRGGQVYVVWLYLKAEPLNQDGANAALWLMNEVMDDLAPGAKPMVIDVRRSKEYHLSERDRLRIGRWVRSEASSFLTLWDAAA</sequence>
<name>A0ABY8XTU2_9PSEU</name>
<accession>A0ABY8XTU2</accession>
<proteinExistence type="predicted"/>
<dbReference type="Proteomes" id="UP001227101">
    <property type="component" value="Chromosome"/>
</dbReference>
<evidence type="ECO:0000313" key="1">
    <source>
        <dbReference type="EMBL" id="WIV59076.1"/>
    </source>
</evidence>